<dbReference type="InterPro" id="IPR019861">
    <property type="entry name" value="PorP/SprF_Bacteroidetes"/>
</dbReference>
<evidence type="ECO:0000256" key="3">
    <source>
        <dbReference type="ARBA" id="ARBA00023237"/>
    </source>
</evidence>
<dbReference type="EMBL" id="AAWS01000025">
    <property type="protein sequence ID" value="EAY27198.1"/>
    <property type="molecule type" value="Genomic_DNA"/>
</dbReference>
<feature type="domain" description="OmpA-like" evidence="6">
    <location>
        <begin position="455"/>
        <end position="570"/>
    </location>
</feature>
<dbReference type="NCBIfam" id="TIGR03519">
    <property type="entry name" value="T9SS_PorP_fam"/>
    <property type="match status" value="1"/>
</dbReference>
<evidence type="ECO:0000313" key="8">
    <source>
        <dbReference type="Proteomes" id="UP000004095"/>
    </source>
</evidence>
<proteinExistence type="predicted"/>
<keyword evidence="5" id="KW-0732">Signal</keyword>
<dbReference type="PROSITE" id="PS51123">
    <property type="entry name" value="OMPA_2"/>
    <property type="match status" value="1"/>
</dbReference>
<evidence type="ECO:0000256" key="2">
    <source>
        <dbReference type="ARBA" id="ARBA00023136"/>
    </source>
</evidence>
<dbReference type="AlphaFoldDB" id="A1ZQP3"/>
<gene>
    <name evidence="7" type="ORF">M23134_06508</name>
</gene>
<protein>
    <submittedName>
        <fullName evidence="7">OmpA domain protein</fullName>
    </submittedName>
</protein>
<dbReference type="eggNOG" id="COG2885">
    <property type="taxonomic scope" value="Bacteria"/>
</dbReference>
<dbReference type="SUPFAM" id="SSF103088">
    <property type="entry name" value="OmpA-like"/>
    <property type="match status" value="1"/>
</dbReference>
<evidence type="ECO:0000259" key="6">
    <source>
        <dbReference type="PROSITE" id="PS51123"/>
    </source>
</evidence>
<dbReference type="InterPro" id="IPR006664">
    <property type="entry name" value="OMP_bac"/>
</dbReference>
<dbReference type="InterPro" id="IPR050330">
    <property type="entry name" value="Bact_OuterMem_StrucFunc"/>
</dbReference>
<dbReference type="Gene3D" id="3.30.1330.60">
    <property type="entry name" value="OmpA-like domain"/>
    <property type="match status" value="1"/>
</dbReference>
<dbReference type="Pfam" id="PF11751">
    <property type="entry name" value="PorP_SprF"/>
    <property type="match status" value="1"/>
</dbReference>
<keyword evidence="3" id="KW-0998">Cell outer membrane</keyword>
<dbReference type="PRINTS" id="PR01021">
    <property type="entry name" value="OMPADOMAIN"/>
</dbReference>
<sequence length="570" mass="62678">MKKIQIFSYIYILGMLLSVGVAKAQNQQYAQFHHSPLLTNPAMVASDNDLKALFHYRHENLSNGFSYSNPMLSVVYPLITQQLDANGQVTAKKRWGGVGLGLMQDQTAAGNGGALQTLGFSGTYAHNLQLADNHFISFGAQGTYYRKSLNSSNLTTASQILNTGNQEALLANDGANGYFSLGLGAMWYQSNAIGGVKNYFSVSANHLNQPNYNFRDIGNTNRLPYGWVFSGGYEVWNNGTISIQPNFRWTYNENDNQFNIGALGHYALNSNHHLGAGVWATRKAFVGSIEYTYKNLLIGISSDLSYVSESRGTVPEIVIGYRKTLGGRKKKKKEPKKVVQQNTEETITSETPTAKYTIKIVKDAAGNVISRDTIKTESLTTEELTSSETPTHSYKIKLIKDKNGNVVRRDTLEAKMKDKDGDGVADVNDNCPDEAGTLANKGCPETISKAKLSDIQKELARHAHSLHFASGKTTINDESIPDLKAILAIMKKYPKNKFNIEGHSDNVGNAANNLRLSQQRANSVRQYFVNNGIAASRLIAKGYGQTRPEVSNATAAGRKKNRRIEVLVVQ</sequence>
<evidence type="ECO:0000256" key="4">
    <source>
        <dbReference type="PROSITE-ProRule" id="PRU00473"/>
    </source>
</evidence>
<reference evidence="7 8" key="1">
    <citation type="submission" date="2007-01" db="EMBL/GenBank/DDBJ databases">
        <authorList>
            <person name="Haygood M."/>
            <person name="Podell S."/>
            <person name="Anderson C."/>
            <person name="Hopkinson B."/>
            <person name="Roe K."/>
            <person name="Barbeau K."/>
            <person name="Gaasterland T."/>
            <person name="Ferriera S."/>
            <person name="Johnson J."/>
            <person name="Kravitz S."/>
            <person name="Beeson K."/>
            <person name="Sutton G."/>
            <person name="Rogers Y.-H."/>
            <person name="Friedman R."/>
            <person name="Frazier M."/>
            <person name="Venter J.C."/>
        </authorList>
    </citation>
    <scope>NUCLEOTIDE SEQUENCE [LARGE SCALE GENOMIC DNA]</scope>
    <source>
        <strain evidence="7 8">ATCC 23134</strain>
    </source>
</reference>
<accession>A1ZQP3</accession>
<dbReference type="OrthoDB" id="977390at2"/>
<keyword evidence="8" id="KW-1185">Reference proteome</keyword>
<evidence type="ECO:0000313" key="7">
    <source>
        <dbReference type="EMBL" id="EAY27198.1"/>
    </source>
</evidence>
<dbReference type="InterPro" id="IPR006665">
    <property type="entry name" value="OmpA-like"/>
</dbReference>
<keyword evidence="2 4" id="KW-0472">Membrane</keyword>
<dbReference type="InterPro" id="IPR036737">
    <property type="entry name" value="OmpA-like_sf"/>
</dbReference>
<dbReference type="Proteomes" id="UP000004095">
    <property type="component" value="Unassembled WGS sequence"/>
</dbReference>
<comment type="caution">
    <text evidence="7">The sequence shown here is derived from an EMBL/GenBank/DDBJ whole genome shotgun (WGS) entry which is preliminary data.</text>
</comment>
<evidence type="ECO:0000256" key="1">
    <source>
        <dbReference type="ARBA" id="ARBA00004442"/>
    </source>
</evidence>
<evidence type="ECO:0000256" key="5">
    <source>
        <dbReference type="SAM" id="SignalP"/>
    </source>
</evidence>
<name>A1ZQP3_MICM2</name>
<feature type="signal peptide" evidence="5">
    <location>
        <begin position="1"/>
        <end position="24"/>
    </location>
</feature>
<dbReference type="GO" id="GO:0009279">
    <property type="term" value="C:cell outer membrane"/>
    <property type="evidence" value="ECO:0007669"/>
    <property type="project" value="UniProtKB-SubCell"/>
</dbReference>
<organism evidence="7 8">
    <name type="scientific">Microscilla marina ATCC 23134</name>
    <dbReference type="NCBI Taxonomy" id="313606"/>
    <lineage>
        <taxon>Bacteria</taxon>
        <taxon>Pseudomonadati</taxon>
        <taxon>Bacteroidota</taxon>
        <taxon>Cytophagia</taxon>
        <taxon>Cytophagales</taxon>
        <taxon>Microscillaceae</taxon>
        <taxon>Microscilla</taxon>
    </lineage>
</organism>
<dbReference type="PANTHER" id="PTHR30329:SF21">
    <property type="entry name" value="LIPOPROTEIN YIAD-RELATED"/>
    <property type="match status" value="1"/>
</dbReference>
<feature type="chain" id="PRO_5002641801" evidence="5">
    <location>
        <begin position="25"/>
        <end position="570"/>
    </location>
</feature>
<comment type="subcellular location">
    <subcellularLocation>
        <location evidence="1">Cell outer membrane</location>
    </subcellularLocation>
</comment>
<dbReference type="Pfam" id="PF00691">
    <property type="entry name" value="OmpA"/>
    <property type="match status" value="1"/>
</dbReference>
<dbReference type="RefSeq" id="WP_002699845.1">
    <property type="nucleotide sequence ID" value="NZ_AAWS01000025.1"/>
</dbReference>
<dbReference type="CDD" id="cd07185">
    <property type="entry name" value="OmpA_C-like"/>
    <property type="match status" value="1"/>
</dbReference>
<dbReference type="PANTHER" id="PTHR30329">
    <property type="entry name" value="STATOR ELEMENT OF FLAGELLAR MOTOR COMPLEX"/>
    <property type="match status" value="1"/>
</dbReference>